<keyword evidence="4" id="KW-1185">Reference proteome</keyword>
<evidence type="ECO:0000313" key="4">
    <source>
        <dbReference type="Proteomes" id="UP001560685"/>
    </source>
</evidence>
<gene>
    <name evidence="3" type="ORF">ABFZ84_00485</name>
</gene>
<dbReference type="Proteomes" id="UP001560685">
    <property type="component" value="Unassembled WGS sequence"/>
</dbReference>
<feature type="chain" id="PRO_5047498267" evidence="1">
    <location>
        <begin position="25"/>
        <end position="217"/>
    </location>
</feature>
<dbReference type="InterPro" id="IPR021255">
    <property type="entry name" value="DUF2807"/>
</dbReference>
<dbReference type="PANTHER" id="PTHR39200:SF1">
    <property type="entry name" value="AUTO-TRANSPORTER ADHESIN HEAD GIN DOMAIN-CONTAINING PROTEIN-RELATED"/>
    <property type="match status" value="1"/>
</dbReference>
<protein>
    <submittedName>
        <fullName evidence="3">Head GIN domain-containing protein</fullName>
    </submittedName>
</protein>
<name>A0ABV3YZQ3_9PROT</name>
<dbReference type="PANTHER" id="PTHR39200">
    <property type="entry name" value="HYPOTHETICAL EXPORTED PROTEIN"/>
    <property type="match status" value="1"/>
</dbReference>
<keyword evidence="1" id="KW-0732">Signal</keyword>
<feature type="signal peptide" evidence="1">
    <location>
        <begin position="1"/>
        <end position="24"/>
    </location>
</feature>
<dbReference type="EMBL" id="JBEHZE010000001">
    <property type="protein sequence ID" value="MEX6632014.1"/>
    <property type="molecule type" value="Genomic_DNA"/>
</dbReference>
<dbReference type="RefSeq" id="WP_369311675.1">
    <property type="nucleotide sequence ID" value="NZ_JBEHZE010000001.1"/>
</dbReference>
<dbReference type="Gene3D" id="2.160.20.120">
    <property type="match status" value="2"/>
</dbReference>
<reference evidence="3 4" key="1">
    <citation type="submission" date="2024-05" db="EMBL/GenBank/DDBJ databases">
        <title>Three bacterial strains, DH-69, EH-24, and ECK-19 isolated from coastal sediments.</title>
        <authorList>
            <person name="Ye Y.-Q."/>
            <person name="Du Z.-J."/>
        </authorList>
    </citation>
    <scope>NUCLEOTIDE SEQUENCE [LARGE SCALE GENOMIC DNA]</scope>
    <source>
        <strain evidence="3 4">ECK-19</strain>
    </source>
</reference>
<sequence>MKQFLNAGIAAGLAAVVATGAAWAEDDVTKTFDLSGFDMIDIAGVYDLNVKVGSDFSIVLTGPEREMNVAQVSVRDGVLILDRRKRERNENGIHRDGIEAVVTLPSLKGLEVSGVVAGKITDVDADSFNLDLSGVGDLTITGQCNDLDAKVSGVGDLTAEDLECNNVKVKVSGVGSASVFARQAVEARVSGMGDIEVFGSPEDVHKNGSMFSDITIH</sequence>
<proteinExistence type="predicted"/>
<evidence type="ECO:0000256" key="1">
    <source>
        <dbReference type="SAM" id="SignalP"/>
    </source>
</evidence>
<comment type="caution">
    <text evidence="3">The sequence shown here is derived from an EMBL/GenBank/DDBJ whole genome shotgun (WGS) entry which is preliminary data.</text>
</comment>
<feature type="domain" description="Putative auto-transporter adhesin head GIN" evidence="2">
    <location>
        <begin position="37"/>
        <end position="201"/>
    </location>
</feature>
<accession>A0ABV3YZQ3</accession>
<dbReference type="Pfam" id="PF10988">
    <property type="entry name" value="DUF2807"/>
    <property type="match status" value="1"/>
</dbReference>
<organism evidence="3 4">
    <name type="scientific">Hyphococcus lacteus</name>
    <dbReference type="NCBI Taxonomy" id="3143536"/>
    <lineage>
        <taxon>Bacteria</taxon>
        <taxon>Pseudomonadati</taxon>
        <taxon>Pseudomonadota</taxon>
        <taxon>Alphaproteobacteria</taxon>
        <taxon>Parvularculales</taxon>
        <taxon>Parvularculaceae</taxon>
        <taxon>Hyphococcus</taxon>
    </lineage>
</organism>
<evidence type="ECO:0000259" key="2">
    <source>
        <dbReference type="Pfam" id="PF10988"/>
    </source>
</evidence>
<evidence type="ECO:0000313" key="3">
    <source>
        <dbReference type="EMBL" id="MEX6632014.1"/>
    </source>
</evidence>